<dbReference type="PROSITE" id="PS51900">
    <property type="entry name" value="CB"/>
    <property type="match status" value="1"/>
</dbReference>
<dbReference type="PROSITE" id="PS51898">
    <property type="entry name" value="TYR_RECOMBINASE"/>
    <property type="match status" value="1"/>
</dbReference>
<protein>
    <submittedName>
        <fullName evidence="8">Site-specific recombinase, phage integrase family</fullName>
    </submittedName>
</protein>
<dbReference type="PANTHER" id="PTHR30349:SF64">
    <property type="entry name" value="PROPHAGE INTEGRASE INTD-RELATED"/>
    <property type="match status" value="1"/>
</dbReference>
<dbReference type="GO" id="GO:0003677">
    <property type="term" value="F:DNA binding"/>
    <property type="evidence" value="ECO:0007669"/>
    <property type="project" value="UniProtKB-UniRule"/>
</dbReference>
<dbReference type="InterPro" id="IPR050090">
    <property type="entry name" value="Tyrosine_recombinase_XerCD"/>
</dbReference>
<dbReference type="AlphaFoldDB" id="C6M764"/>
<organism evidence="8 9">
    <name type="scientific">Neisseria sicca ATCC 29256</name>
    <dbReference type="NCBI Taxonomy" id="547045"/>
    <lineage>
        <taxon>Bacteria</taxon>
        <taxon>Pseudomonadati</taxon>
        <taxon>Pseudomonadota</taxon>
        <taxon>Betaproteobacteria</taxon>
        <taxon>Neisseriales</taxon>
        <taxon>Neisseriaceae</taxon>
        <taxon>Neisseria</taxon>
    </lineage>
</organism>
<dbReference type="InterPro" id="IPR044068">
    <property type="entry name" value="CB"/>
</dbReference>
<dbReference type="InterPro" id="IPR002104">
    <property type="entry name" value="Integrase_catalytic"/>
</dbReference>
<dbReference type="InterPro" id="IPR013762">
    <property type="entry name" value="Integrase-like_cat_sf"/>
</dbReference>
<dbReference type="InterPro" id="IPR011010">
    <property type="entry name" value="DNA_brk_join_enz"/>
</dbReference>
<evidence type="ECO:0000256" key="4">
    <source>
        <dbReference type="ARBA" id="ARBA00023172"/>
    </source>
</evidence>
<accession>C6M764</accession>
<comment type="caution">
    <text evidence="8">The sequence shown here is derived from an EMBL/GenBank/DDBJ whole genome shotgun (WGS) entry which is preliminary data.</text>
</comment>
<evidence type="ECO:0000256" key="5">
    <source>
        <dbReference type="PROSITE-ProRule" id="PRU01248"/>
    </source>
</evidence>
<dbReference type="Gene3D" id="1.10.443.10">
    <property type="entry name" value="Intergrase catalytic core"/>
    <property type="match status" value="1"/>
</dbReference>
<gene>
    <name evidence="8" type="ORF">NEISICOT_02371</name>
</gene>
<dbReference type="SUPFAM" id="SSF56349">
    <property type="entry name" value="DNA breaking-rejoining enzymes"/>
    <property type="match status" value="1"/>
</dbReference>
<keyword evidence="2" id="KW-0229">DNA integration</keyword>
<evidence type="ECO:0000313" key="8">
    <source>
        <dbReference type="EMBL" id="EET43787.1"/>
    </source>
</evidence>
<evidence type="ECO:0000256" key="1">
    <source>
        <dbReference type="ARBA" id="ARBA00008857"/>
    </source>
</evidence>
<keyword evidence="4" id="KW-0233">DNA recombination</keyword>
<dbReference type="Gene3D" id="1.10.150.130">
    <property type="match status" value="1"/>
</dbReference>
<dbReference type="Proteomes" id="UP000005365">
    <property type="component" value="Unassembled WGS sequence"/>
</dbReference>
<dbReference type="Pfam" id="PF00589">
    <property type="entry name" value="Phage_integrase"/>
    <property type="match status" value="1"/>
</dbReference>
<dbReference type="InterPro" id="IPR010998">
    <property type="entry name" value="Integrase_recombinase_N"/>
</dbReference>
<dbReference type="GO" id="GO:0015074">
    <property type="term" value="P:DNA integration"/>
    <property type="evidence" value="ECO:0007669"/>
    <property type="project" value="UniProtKB-KW"/>
</dbReference>
<comment type="similarity">
    <text evidence="1">Belongs to the 'phage' integrase family.</text>
</comment>
<dbReference type="EMBL" id="ACKO02000015">
    <property type="protein sequence ID" value="EET43787.1"/>
    <property type="molecule type" value="Genomic_DNA"/>
</dbReference>
<feature type="domain" description="Tyr recombinase" evidence="6">
    <location>
        <begin position="151"/>
        <end position="321"/>
    </location>
</feature>
<evidence type="ECO:0000313" key="9">
    <source>
        <dbReference type="Proteomes" id="UP000005365"/>
    </source>
</evidence>
<evidence type="ECO:0000259" key="7">
    <source>
        <dbReference type="PROSITE" id="PS51900"/>
    </source>
</evidence>
<reference evidence="8" key="1">
    <citation type="submission" date="2009-07" db="EMBL/GenBank/DDBJ databases">
        <authorList>
            <person name="Weinstock G."/>
            <person name="Sodergren E."/>
            <person name="Clifton S."/>
            <person name="Fulton L."/>
            <person name="Fulton B."/>
            <person name="Courtney L."/>
            <person name="Fronick C."/>
            <person name="Harrison M."/>
            <person name="Strong C."/>
            <person name="Farmer C."/>
            <person name="Delahaunty K."/>
            <person name="Markovic C."/>
            <person name="Hall O."/>
            <person name="Minx P."/>
            <person name="Tomlinson C."/>
            <person name="Mitreva M."/>
            <person name="Nelson J."/>
            <person name="Hou S."/>
            <person name="Wollam A."/>
            <person name="Pepin K.H."/>
            <person name="Johnson M."/>
            <person name="Bhonagiri V."/>
            <person name="Nash W.E."/>
            <person name="Warren W."/>
            <person name="Chinwalla A."/>
            <person name="Mardis E.R."/>
            <person name="Wilson R.K."/>
        </authorList>
    </citation>
    <scope>NUCLEOTIDE SEQUENCE [LARGE SCALE GENOMIC DNA]</scope>
    <source>
        <strain evidence="8">ATCC 29256</strain>
    </source>
</reference>
<sequence length="352" mass="41674">MPIYLRNGVYYVDIRTESGRRIRQSVGTKNKKEAQKLHDKLTYELWQHEHFDEKPKRLWEEAAVRWIKEKSDKKSIKDDICRLRMLPKLRGVYLHHLSRDFIMDVVDRLPCSNSTKNRYIALIRSILYKAQNEWGWIDKVPKLKLKKEAEKRIRWLKPEEAEQLINALPDDHWRAIAKFSFCTGLRQRNVFGLRWEQVDLNRKTAWIYPDEAKAGRPIGVPLNDVAIRVLSERMGIHKTYVFTNRENKPITALSSRMWKRTLERAGISNFRWHDIRHTWASWLVQRGVPLVALKEMGGWERLDMVMRYAHLATDHLIAHAEVLDDLENFGHKLGTKQKDSLNYKLSSSNLES</sequence>
<evidence type="ECO:0000256" key="3">
    <source>
        <dbReference type="ARBA" id="ARBA00023125"/>
    </source>
</evidence>
<dbReference type="eggNOG" id="COG0582">
    <property type="taxonomic scope" value="Bacteria"/>
</dbReference>
<dbReference type="PANTHER" id="PTHR30349">
    <property type="entry name" value="PHAGE INTEGRASE-RELATED"/>
    <property type="match status" value="1"/>
</dbReference>
<feature type="domain" description="Core-binding (CB)" evidence="7">
    <location>
        <begin position="57"/>
        <end position="131"/>
    </location>
</feature>
<name>C6M764_NEISI</name>
<dbReference type="GO" id="GO:0006310">
    <property type="term" value="P:DNA recombination"/>
    <property type="evidence" value="ECO:0007669"/>
    <property type="project" value="UniProtKB-KW"/>
</dbReference>
<dbReference type="CDD" id="cd00796">
    <property type="entry name" value="INT_Rci_Hp1_C"/>
    <property type="match status" value="1"/>
</dbReference>
<keyword evidence="9" id="KW-1185">Reference proteome</keyword>
<keyword evidence="3 5" id="KW-0238">DNA-binding</keyword>
<evidence type="ECO:0000256" key="2">
    <source>
        <dbReference type="ARBA" id="ARBA00022908"/>
    </source>
</evidence>
<evidence type="ECO:0000259" key="6">
    <source>
        <dbReference type="PROSITE" id="PS51898"/>
    </source>
</evidence>
<proteinExistence type="inferred from homology"/>